<organism evidence="2 3">
    <name type="scientific">Flavobacterium kingsejongi</name>
    <dbReference type="NCBI Taxonomy" id="1678728"/>
    <lineage>
        <taxon>Bacteria</taxon>
        <taxon>Pseudomonadati</taxon>
        <taxon>Bacteroidota</taxon>
        <taxon>Flavobacteriia</taxon>
        <taxon>Flavobacteriales</taxon>
        <taxon>Flavobacteriaceae</taxon>
        <taxon>Flavobacterium</taxon>
    </lineage>
</organism>
<dbReference type="GO" id="GO:0015097">
    <property type="term" value="F:mercury ion transmembrane transporter activity"/>
    <property type="evidence" value="ECO:0007669"/>
    <property type="project" value="InterPro"/>
</dbReference>
<gene>
    <name evidence="2" type="ORF">FK004_10705</name>
</gene>
<feature type="transmembrane region" description="Helical" evidence="1">
    <location>
        <begin position="70"/>
        <end position="88"/>
    </location>
</feature>
<proteinExistence type="predicted"/>
<evidence type="ECO:0000313" key="3">
    <source>
        <dbReference type="Proteomes" id="UP000244677"/>
    </source>
</evidence>
<dbReference type="GO" id="GO:0016020">
    <property type="term" value="C:membrane"/>
    <property type="evidence" value="ECO:0007669"/>
    <property type="project" value="InterPro"/>
</dbReference>
<feature type="transmembrane region" description="Helical" evidence="1">
    <location>
        <begin position="12"/>
        <end position="35"/>
    </location>
</feature>
<keyword evidence="3" id="KW-1185">Reference proteome</keyword>
<feature type="transmembrane region" description="Helical" evidence="1">
    <location>
        <begin position="41"/>
        <end position="58"/>
    </location>
</feature>
<dbReference type="InterPro" id="IPR004891">
    <property type="entry name" value="Mercury-R_MerC"/>
</dbReference>
<sequence length="115" mass="12449">MKKTSTASFDILGISSATLCLIHCLAFPLLTLIPLGVSHNPWIDLAFAAIGVFAVAKITKKSHVMAVKVILWSSITLILASVIADLLIHHHSNLMYVGATGLIIGHFINFRAHKH</sequence>
<evidence type="ECO:0000313" key="2">
    <source>
        <dbReference type="EMBL" id="AWG25649.1"/>
    </source>
</evidence>
<keyword evidence="1" id="KW-1133">Transmembrane helix</keyword>
<evidence type="ECO:0000256" key="1">
    <source>
        <dbReference type="SAM" id="Phobius"/>
    </source>
</evidence>
<keyword evidence="1" id="KW-0472">Membrane</keyword>
<dbReference type="OrthoDB" id="1274419at2"/>
<dbReference type="Proteomes" id="UP000244677">
    <property type="component" value="Chromosome"/>
</dbReference>
<accession>A0A2S1LPK4</accession>
<name>A0A2S1LPK4_9FLAO</name>
<dbReference type="RefSeq" id="WP_108737224.1">
    <property type="nucleotide sequence ID" value="NZ_CP020919.1"/>
</dbReference>
<dbReference type="AlphaFoldDB" id="A0A2S1LPK4"/>
<keyword evidence="1" id="KW-0812">Transmembrane</keyword>
<dbReference type="Pfam" id="PF03203">
    <property type="entry name" value="MerC"/>
    <property type="match status" value="1"/>
</dbReference>
<feature type="transmembrane region" description="Helical" evidence="1">
    <location>
        <begin position="94"/>
        <end position="112"/>
    </location>
</feature>
<reference evidence="2 3" key="1">
    <citation type="submission" date="2017-04" db="EMBL/GenBank/DDBJ databases">
        <title>Complete genome sequence of Flavobacterium kingsejong AJ004.</title>
        <authorList>
            <person name="Lee P.C."/>
        </authorList>
    </citation>
    <scope>NUCLEOTIDE SEQUENCE [LARGE SCALE GENOMIC DNA]</scope>
    <source>
        <strain evidence="2 3">AJ004</strain>
    </source>
</reference>
<protein>
    <submittedName>
        <fullName evidence="2">MerC mercury resistance protein</fullName>
    </submittedName>
</protein>
<dbReference type="EMBL" id="CP020919">
    <property type="protein sequence ID" value="AWG25649.1"/>
    <property type="molecule type" value="Genomic_DNA"/>
</dbReference>
<dbReference type="KEGG" id="fki:FK004_10705"/>